<evidence type="ECO:0000259" key="1">
    <source>
        <dbReference type="Pfam" id="PF20231"/>
    </source>
</evidence>
<organism evidence="2 3">
    <name type="scientific">Leucocoprinus birnbaumii</name>
    <dbReference type="NCBI Taxonomy" id="56174"/>
    <lineage>
        <taxon>Eukaryota</taxon>
        <taxon>Fungi</taxon>
        <taxon>Dikarya</taxon>
        <taxon>Basidiomycota</taxon>
        <taxon>Agaricomycotina</taxon>
        <taxon>Agaricomycetes</taxon>
        <taxon>Agaricomycetidae</taxon>
        <taxon>Agaricales</taxon>
        <taxon>Agaricineae</taxon>
        <taxon>Agaricaceae</taxon>
        <taxon>Leucocoprinus</taxon>
    </lineage>
</organism>
<accession>A0AAD5VH95</accession>
<dbReference type="Pfam" id="PF20231">
    <property type="entry name" value="DUF6589"/>
    <property type="match status" value="1"/>
</dbReference>
<keyword evidence="3" id="KW-1185">Reference proteome</keyword>
<dbReference type="EMBL" id="JANIEX010001218">
    <property type="protein sequence ID" value="KAJ3560196.1"/>
    <property type="molecule type" value="Genomic_DNA"/>
</dbReference>
<name>A0AAD5VH95_9AGAR</name>
<protein>
    <recommendedName>
        <fullName evidence="1">DUF6589 domain-containing protein</fullName>
    </recommendedName>
</protein>
<reference evidence="2" key="1">
    <citation type="submission" date="2022-07" db="EMBL/GenBank/DDBJ databases">
        <title>Genome Sequence of Leucocoprinus birnbaumii.</title>
        <authorList>
            <person name="Buettner E."/>
        </authorList>
    </citation>
    <scope>NUCLEOTIDE SEQUENCE</scope>
    <source>
        <strain evidence="2">VT141</strain>
    </source>
</reference>
<feature type="domain" description="DUF6589" evidence="1">
    <location>
        <begin position="327"/>
        <end position="727"/>
    </location>
</feature>
<sequence>MPIFAPLARVLTVLRETNLSILSVIQGILRDGSVEDQCSQLKQDATQIADVLYNHTLEEMQSWAFDLVTRTLQNEVLELTRPQHGLHFNATHTSAEYLKGSFMQETATEMRKYSPKLWGLMQRLLNANPQSQRARARNGGIEEKAIQRLGQKIEGSLGDLVNEEKLEEENQESKDVREGAESPAAMRNATLMVIKTVVCISILLQSTNKDCNYLQSILGIFFHLALVPEKVIETLAHAGLSVALSSIHSAIKSLSAEASQKLRESSLRQPFRTNPTLLAPPQRLQYHFMDWLTRKTYAVPGHWSRDPRNPDATEPFQINLKHLPKYEIAWHVRSILVNHGPAYFLKYKSELKEPKAINKIPLHKTNQMPCHAMDIKESTQDGNAQVLENLLWQGGLGEPGSKNLDKDTINISPWIMLLHGDLLTKERQDGVKTTRKIERTPKCWFQYVVFVPGLFHYLMACADVIWRIWVQQMAAREDPNSLFNHVGILRTNKTAKFASKPGFQMMHQVIQHDIWASMLDCWALVVRSRNSNWATLEDFGASEPSWDLIVELSHTIVQDYVASTERICSLRDEPKAKRDRIFENQSLQNRDELNYLELYHAMSVGNVGRVEATLPVWIYMFKVTGKHKYASHMLEFMYYLTEFYPPELAHIIQMNWLCNLTGKEGGFRGVDWMVERNNLYTKVIYGGSGSNCTLDHIIEESILIEFFRECHVSIENGFHLKNRTIHHSKPDMTKTLKALCAQFSKNTPHLFRSGREAKYEAPDSIELGMDEIRNNKEALAAKEGVTGVDEELSHEIKGGDLAAVDI</sequence>
<evidence type="ECO:0000313" key="3">
    <source>
        <dbReference type="Proteomes" id="UP001213000"/>
    </source>
</evidence>
<dbReference type="AlphaFoldDB" id="A0AAD5VH95"/>
<dbReference type="Proteomes" id="UP001213000">
    <property type="component" value="Unassembled WGS sequence"/>
</dbReference>
<gene>
    <name evidence="2" type="ORF">NP233_g10995</name>
</gene>
<evidence type="ECO:0000313" key="2">
    <source>
        <dbReference type="EMBL" id="KAJ3560196.1"/>
    </source>
</evidence>
<proteinExistence type="predicted"/>
<comment type="caution">
    <text evidence="2">The sequence shown here is derived from an EMBL/GenBank/DDBJ whole genome shotgun (WGS) entry which is preliminary data.</text>
</comment>
<dbReference type="InterPro" id="IPR046496">
    <property type="entry name" value="DUF6589"/>
</dbReference>